<evidence type="ECO:0000313" key="3">
    <source>
        <dbReference type="Proteomes" id="UP000006701"/>
    </source>
</evidence>
<dbReference type="GeneID" id="4707414"/>
<feature type="compositionally biased region" description="Basic and acidic residues" evidence="1">
    <location>
        <begin position="136"/>
        <end position="183"/>
    </location>
</feature>
<feature type="compositionally biased region" description="Basic and acidic residues" evidence="1">
    <location>
        <begin position="1"/>
        <end position="27"/>
    </location>
</feature>
<sequence>MPDQKKYTDPELREEIKEEIKQGDKGGKPGQWSARKAQFLASEYKHRGGDYTTPKESGQDESQKSLEKWGSEEWQTKEGSGTAKQQDGTRKRYLPKKAWEELDEGEKQATEEKKLEGSRRGEQFVGNTAGAKRKRGEVSRKGEGEEDKKGDEDEGDKGKEDEGKEDKEDRMDQDTEGDKKGEGDSEEAEDGEEYREDGEAEIPSGGEGENEDGEGEEEEEEEGGGGDTPDKTENKPDPGPEQKRQKTNKK</sequence>
<accession>A1C8G1</accession>
<keyword evidence="3" id="KW-1185">Reference proteome</keyword>
<feature type="compositionally biased region" description="Basic and acidic residues" evidence="1">
    <location>
        <begin position="228"/>
        <end position="244"/>
    </location>
</feature>
<dbReference type="RefSeq" id="XP_001275024.1">
    <property type="nucleotide sequence ID" value="XM_001275023.1"/>
</dbReference>
<feature type="compositionally biased region" description="Basic and acidic residues" evidence="1">
    <location>
        <begin position="97"/>
        <end position="122"/>
    </location>
</feature>
<feature type="compositionally biased region" description="Polar residues" evidence="1">
    <location>
        <begin position="77"/>
        <end position="86"/>
    </location>
</feature>
<dbReference type="Proteomes" id="UP000006701">
    <property type="component" value="Unassembled WGS sequence"/>
</dbReference>
<evidence type="ECO:0008006" key="4">
    <source>
        <dbReference type="Google" id="ProtNLM"/>
    </source>
</evidence>
<feature type="compositionally biased region" description="Basic and acidic residues" evidence="1">
    <location>
        <begin position="57"/>
        <end position="76"/>
    </location>
</feature>
<protein>
    <recommendedName>
        <fullName evidence="4">DUF5872 domain-containing protein</fullName>
    </recommendedName>
</protein>
<evidence type="ECO:0000256" key="1">
    <source>
        <dbReference type="SAM" id="MobiDB-lite"/>
    </source>
</evidence>
<feature type="compositionally biased region" description="Acidic residues" evidence="1">
    <location>
        <begin position="208"/>
        <end position="224"/>
    </location>
</feature>
<feature type="compositionally biased region" description="Acidic residues" evidence="1">
    <location>
        <begin position="184"/>
        <end position="200"/>
    </location>
</feature>
<dbReference type="KEGG" id="act:ACLA_043160"/>
<dbReference type="AlphaFoldDB" id="A1C8G1"/>
<dbReference type="OMA" id="AWEKMSD"/>
<name>A1C8G1_ASPCL</name>
<reference evidence="2 3" key="1">
    <citation type="journal article" date="2008" name="PLoS Genet.">
        <title>Genomic islands in the pathogenic filamentous fungus Aspergillus fumigatus.</title>
        <authorList>
            <person name="Fedorova N.D."/>
            <person name="Khaldi N."/>
            <person name="Joardar V.S."/>
            <person name="Maiti R."/>
            <person name="Amedeo P."/>
            <person name="Anderson M.J."/>
            <person name="Crabtree J."/>
            <person name="Silva J.C."/>
            <person name="Badger J.H."/>
            <person name="Albarraq A."/>
            <person name="Angiuoli S."/>
            <person name="Bussey H."/>
            <person name="Bowyer P."/>
            <person name="Cotty P.J."/>
            <person name="Dyer P.S."/>
            <person name="Egan A."/>
            <person name="Galens K."/>
            <person name="Fraser-Liggett C.M."/>
            <person name="Haas B.J."/>
            <person name="Inman J.M."/>
            <person name="Kent R."/>
            <person name="Lemieux S."/>
            <person name="Malavazi I."/>
            <person name="Orvis J."/>
            <person name="Roemer T."/>
            <person name="Ronning C.M."/>
            <person name="Sundaram J.P."/>
            <person name="Sutton G."/>
            <person name="Turner G."/>
            <person name="Venter J.C."/>
            <person name="White O.R."/>
            <person name="Whitty B.R."/>
            <person name="Youngman P."/>
            <person name="Wolfe K.H."/>
            <person name="Goldman G.H."/>
            <person name="Wortman J.R."/>
            <person name="Jiang B."/>
            <person name="Denning D.W."/>
            <person name="Nierman W.C."/>
        </authorList>
    </citation>
    <scope>NUCLEOTIDE SEQUENCE [LARGE SCALE GENOMIC DNA]</scope>
    <source>
        <strain evidence="3">ATCC 1007 / CBS 513.65 / DSM 816 / NCTC 3887 / NRRL 1</strain>
    </source>
</reference>
<dbReference type="EMBL" id="DS027046">
    <property type="protein sequence ID" value="EAW13598.1"/>
    <property type="molecule type" value="Genomic_DNA"/>
</dbReference>
<gene>
    <name evidence="2" type="ORF">ACLA_043160</name>
</gene>
<feature type="region of interest" description="Disordered" evidence="1">
    <location>
        <begin position="1"/>
        <end position="250"/>
    </location>
</feature>
<dbReference type="OrthoDB" id="3360421at2759"/>
<dbReference type="HOGENOM" id="CLU_079693_1_0_1"/>
<proteinExistence type="predicted"/>
<dbReference type="eggNOG" id="ENOG502SP6A">
    <property type="taxonomic scope" value="Eukaryota"/>
</dbReference>
<dbReference type="VEuPathDB" id="FungiDB:ACLA_043160"/>
<dbReference type="STRING" id="344612.A1C8G1"/>
<evidence type="ECO:0000313" key="2">
    <source>
        <dbReference type="EMBL" id="EAW13598.1"/>
    </source>
</evidence>
<organism evidence="2 3">
    <name type="scientific">Aspergillus clavatus (strain ATCC 1007 / CBS 513.65 / DSM 816 / NCTC 3887 / NRRL 1 / QM 1276 / 107)</name>
    <dbReference type="NCBI Taxonomy" id="344612"/>
    <lineage>
        <taxon>Eukaryota</taxon>
        <taxon>Fungi</taxon>
        <taxon>Dikarya</taxon>
        <taxon>Ascomycota</taxon>
        <taxon>Pezizomycotina</taxon>
        <taxon>Eurotiomycetes</taxon>
        <taxon>Eurotiomycetidae</taxon>
        <taxon>Eurotiales</taxon>
        <taxon>Aspergillaceae</taxon>
        <taxon>Aspergillus</taxon>
        <taxon>Aspergillus subgen. Fumigati</taxon>
    </lineage>
</organism>